<feature type="compositionally biased region" description="Polar residues" evidence="5">
    <location>
        <begin position="104"/>
        <end position="114"/>
    </location>
</feature>
<dbReference type="Pfam" id="PF00514">
    <property type="entry name" value="Arm"/>
    <property type="match status" value="1"/>
</dbReference>
<feature type="compositionally biased region" description="Polar residues" evidence="5">
    <location>
        <begin position="132"/>
        <end position="160"/>
    </location>
</feature>
<dbReference type="GO" id="GO:0030877">
    <property type="term" value="C:beta-catenin destruction complex"/>
    <property type="evidence" value="ECO:0007669"/>
    <property type="project" value="TreeGrafter"/>
</dbReference>
<feature type="region of interest" description="Disordered" evidence="5">
    <location>
        <begin position="1387"/>
        <end position="1426"/>
    </location>
</feature>
<feature type="region of interest" description="Disordered" evidence="5">
    <location>
        <begin position="728"/>
        <end position="758"/>
    </location>
</feature>
<dbReference type="SMART" id="SM00185">
    <property type="entry name" value="ARM"/>
    <property type="match status" value="7"/>
</dbReference>
<reference evidence="6" key="1">
    <citation type="journal article" date="2014" name="Curr. Biol.">
        <title>Whole-body acoel regeneration is controlled by wnt and bmp-admp signaling.</title>
        <authorList>
            <person name="Srivastava M."/>
            <person name="Mazza-Curll K.L."/>
            <person name="van Wolfswinkel J.C."/>
            <person name="Reddien P.W."/>
        </authorList>
    </citation>
    <scope>NUCLEOTIDE SEQUENCE</scope>
</reference>
<dbReference type="EMBL" id="KJ658721">
    <property type="protein sequence ID" value="AID23643.1"/>
    <property type="molecule type" value="mRNA"/>
</dbReference>
<dbReference type="InterPro" id="IPR016024">
    <property type="entry name" value="ARM-type_fold"/>
</dbReference>
<feature type="repeat" description="ARM" evidence="4">
    <location>
        <begin position="608"/>
        <end position="640"/>
    </location>
</feature>
<dbReference type="GO" id="GO:0016342">
    <property type="term" value="C:catenin complex"/>
    <property type="evidence" value="ECO:0007669"/>
    <property type="project" value="TreeGrafter"/>
</dbReference>
<proteinExistence type="evidence at transcript level"/>
<evidence type="ECO:0000313" key="6">
    <source>
        <dbReference type="EMBL" id="AID23643.1"/>
    </source>
</evidence>
<feature type="compositionally biased region" description="Polar residues" evidence="5">
    <location>
        <begin position="951"/>
        <end position="962"/>
    </location>
</feature>
<dbReference type="GO" id="GO:0008017">
    <property type="term" value="F:microtubule binding"/>
    <property type="evidence" value="ECO:0007669"/>
    <property type="project" value="TreeGrafter"/>
</dbReference>
<feature type="region of interest" description="Disordered" evidence="5">
    <location>
        <begin position="1274"/>
        <end position="1309"/>
    </location>
</feature>
<evidence type="ECO:0000256" key="1">
    <source>
        <dbReference type="ARBA" id="ARBA00009051"/>
    </source>
</evidence>
<dbReference type="InterPro" id="IPR000225">
    <property type="entry name" value="Armadillo"/>
</dbReference>
<dbReference type="Pfam" id="PF05924">
    <property type="entry name" value="SAMP"/>
    <property type="match status" value="1"/>
</dbReference>
<dbReference type="InterPro" id="IPR009224">
    <property type="entry name" value="SAMP"/>
</dbReference>
<evidence type="ECO:0000256" key="4">
    <source>
        <dbReference type="PROSITE-ProRule" id="PRU00259"/>
    </source>
</evidence>
<dbReference type="Pfam" id="PF05972">
    <property type="entry name" value="APC_15aa"/>
    <property type="match status" value="1"/>
</dbReference>
<dbReference type="GO" id="GO:0001708">
    <property type="term" value="P:cell fate specification"/>
    <property type="evidence" value="ECO:0007669"/>
    <property type="project" value="TreeGrafter"/>
</dbReference>
<feature type="compositionally biased region" description="Low complexity" evidence="5">
    <location>
        <begin position="887"/>
        <end position="898"/>
    </location>
</feature>
<dbReference type="GO" id="GO:0016055">
    <property type="term" value="P:Wnt signaling pathway"/>
    <property type="evidence" value="ECO:0007669"/>
    <property type="project" value="UniProtKB-KW"/>
</dbReference>
<protein>
    <submittedName>
        <fullName evidence="6">Adenomatous polyposis coli</fullName>
    </submittedName>
</protein>
<dbReference type="GO" id="GO:0005881">
    <property type="term" value="C:cytoplasmic microtubule"/>
    <property type="evidence" value="ECO:0007669"/>
    <property type="project" value="TreeGrafter"/>
</dbReference>
<dbReference type="GO" id="GO:0090090">
    <property type="term" value="P:negative regulation of canonical Wnt signaling pathway"/>
    <property type="evidence" value="ECO:0007669"/>
    <property type="project" value="TreeGrafter"/>
</dbReference>
<evidence type="ECO:0000256" key="5">
    <source>
        <dbReference type="SAM" id="MobiDB-lite"/>
    </source>
</evidence>
<keyword evidence="2" id="KW-0879">Wnt signaling pathway</keyword>
<dbReference type="Pfam" id="PF05923">
    <property type="entry name" value="APC_r"/>
    <property type="match status" value="6"/>
</dbReference>
<dbReference type="InterPro" id="IPR009240">
    <property type="entry name" value="APC_15aa_rpt"/>
</dbReference>
<feature type="region of interest" description="Disordered" evidence="5">
    <location>
        <begin position="951"/>
        <end position="1009"/>
    </location>
</feature>
<name>A0A068CND0_HOFMI</name>
<feature type="repeat" description="ARM" evidence="4">
    <location>
        <begin position="655"/>
        <end position="697"/>
    </location>
</feature>
<feature type="compositionally biased region" description="Polar residues" evidence="5">
    <location>
        <begin position="919"/>
        <end position="929"/>
    </location>
</feature>
<feature type="compositionally biased region" description="Low complexity" evidence="5">
    <location>
        <begin position="78"/>
        <end position="91"/>
    </location>
</feature>
<dbReference type="InterPro" id="IPR009223">
    <property type="entry name" value="APC_rpt"/>
</dbReference>
<accession>A0A068CND0</accession>
<feature type="compositionally biased region" description="Basic and acidic residues" evidence="5">
    <location>
        <begin position="23"/>
        <end position="35"/>
    </location>
</feature>
<feature type="compositionally biased region" description="Low complexity" evidence="5">
    <location>
        <begin position="53"/>
        <end position="65"/>
    </location>
</feature>
<keyword evidence="3" id="KW-0175">Coiled coil</keyword>
<dbReference type="GO" id="GO:0007026">
    <property type="term" value="P:negative regulation of microtubule depolymerization"/>
    <property type="evidence" value="ECO:0007669"/>
    <property type="project" value="TreeGrafter"/>
</dbReference>
<dbReference type="PANTHER" id="PTHR12607">
    <property type="entry name" value="ADENOMATOUS POLYPOSIS COLI PROTEIN FAMILY"/>
    <property type="match status" value="1"/>
</dbReference>
<dbReference type="PANTHER" id="PTHR12607:SF12">
    <property type="entry name" value="APC-LIKE, ISOFORM A-RELATED"/>
    <property type="match status" value="1"/>
</dbReference>
<feature type="compositionally biased region" description="Polar residues" evidence="5">
    <location>
        <begin position="990"/>
        <end position="1004"/>
    </location>
</feature>
<feature type="compositionally biased region" description="Basic and acidic residues" evidence="5">
    <location>
        <begin position="1280"/>
        <end position="1300"/>
    </location>
</feature>
<dbReference type="GO" id="GO:0008013">
    <property type="term" value="F:beta-catenin binding"/>
    <property type="evidence" value="ECO:0007669"/>
    <property type="project" value="InterPro"/>
</dbReference>
<dbReference type="GO" id="GO:0007389">
    <property type="term" value="P:pattern specification process"/>
    <property type="evidence" value="ECO:0007669"/>
    <property type="project" value="TreeGrafter"/>
</dbReference>
<organism evidence="6">
    <name type="scientific">Hofstenia miamia</name>
    <name type="common">Three-banded panther worm</name>
    <dbReference type="NCBI Taxonomy" id="442651"/>
    <lineage>
        <taxon>Eukaryota</taxon>
        <taxon>Metazoa</taxon>
        <taxon>Xenacoelomorpha</taxon>
        <taxon>Acoelomorpha</taxon>
        <taxon>Acoela</taxon>
        <taxon>Hofsteniidae</taxon>
        <taxon>Hofstenia</taxon>
    </lineage>
</organism>
<feature type="region of interest" description="Disordered" evidence="5">
    <location>
        <begin position="887"/>
        <end position="931"/>
    </location>
</feature>
<feature type="compositionally biased region" description="Acidic residues" evidence="5">
    <location>
        <begin position="901"/>
        <end position="914"/>
    </location>
</feature>
<evidence type="ECO:0000256" key="3">
    <source>
        <dbReference type="ARBA" id="ARBA00023054"/>
    </source>
</evidence>
<dbReference type="InterPro" id="IPR026818">
    <property type="entry name" value="Apc_fam"/>
</dbReference>
<dbReference type="PROSITE" id="PS50176">
    <property type="entry name" value="ARM_REPEAT"/>
    <property type="match status" value="2"/>
</dbReference>
<feature type="region of interest" description="Disordered" evidence="5">
    <location>
        <begin position="1"/>
        <end position="171"/>
    </location>
</feature>
<feature type="compositionally biased region" description="Polar residues" evidence="5">
    <location>
        <begin position="1412"/>
        <end position="1426"/>
    </location>
</feature>
<evidence type="ECO:0000256" key="2">
    <source>
        <dbReference type="ARBA" id="ARBA00022687"/>
    </source>
</evidence>
<dbReference type="SUPFAM" id="SSF48371">
    <property type="entry name" value="ARM repeat"/>
    <property type="match status" value="1"/>
</dbReference>
<dbReference type="GO" id="GO:0045295">
    <property type="term" value="F:gamma-catenin binding"/>
    <property type="evidence" value="ECO:0007669"/>
    <property type="project" value="TreeGrafter"/>
</dbReference>
<comment type="similarity">
    <text evidence="1">Belongs to the adenomatous polyposis coli (APC) family.</text>
</comment>
<dbReference type="GO" id="GO:0016477">
    <property type="term" value="P:cell migration"/>
    <property type="evidence" value="ECO:0007669"/>
    <property type="project" value="TreeGrafter"/>
</dbReference>
<dbReference type="Gene3D" id="1.25.10.10">
    <property type="entry name" value="Leucine-rich Repeat Variant"/>
    <property type="match status" value="1"/>
</dbReference>
<sequence length="1426" mass="155163">MHPGSAFTGAQSQVENMRRLHRKEIGSRNSIDDNFKSSQYSGVIPPELETKSELSSSMLSDSHSLPFRSRTSQPDIRSLSNSDSNSHHSSSPQIEPRRPHRNHGLSSTPPSSFGSEFAGGSLPPKLPPRVPLSTSEKNISTPRRPTKPAPSSLSRSNGNISGLEEENVDSHRKIGGVDSAFQAVIPEKNRTYGLSTEAENSLLLAQFHNLNLNNNPIEIPKITPKTATVGTQTAGDPPPVVDVSSPDKIRLTNELINEAKMPNMLYHDNWAESVRSATKYQADLNSMMSFKTTGSLSSNKPSCLHLPSSNQGFSGQTKVDVVYSLLAMLGTHDKNEIAVKFFNLSSNPKTCASMRDSGCIAILLQLIHGHLEKQGSVIFNLDTSPAVRVRASVALCNVISSQTDSSSSRTENKILNLLSHIRGYCEAIRVQQTQQIPEVNYDPVTVMNALMRASFHEQHRQAICLLGGLQAVSELLVLDQELYLLQPNSKSCTLRRYCAMTLTNLTFGDGTNKSLICSWPSVLETLVAQLSLPTAPELKQVTASVLRNLSWRADQASKEALRRANAVTLLMKAALTAPEPTLRAMLSALWNLSAHSSANKADICAVEGALPLLVDCLDQRNRSLPIVENGGGILRNVSSHLATRPQFRRMLRQGGCLDTLVSHLKSPSLTVVSNACGTLWNLSAKDAHDQQLLIQLGAVPLLRNLVQSKHKTIAIGSQAALRNLQLARPMSPEPPPSSEEPSPNVDDSPNVPPFKINPHFVLGPSGLATSDSPSSQMAWLQTNLPRVDATSSRRYTRQHATCSEQVERPVDFSLQFKEQQSPEDEDVGTDDQPTDFSLRYKEQDEPATAWPIARQVRFSSIAVEDGSTREDDINQYYVEGTPLTFSRNSSLSSLASHDAQAEEEDADENADEEEDKKSIGTSETPQVQDTPLMFSRHSSLSSLSDFEATSIHSNCTSEQPSRGFSGVISPSDLPDSPSQTRPLSPKLHINKSSDLHSTNSSNIYNPHKELSNFDPNSYLPATDEPRAFADEGTPLEFSCTSSLSALSFEDNPKIKKDADMVSVRRNRNHSNLVFGKLPPKKNTVIGDVPQMFCTEGTPYQFSAATSLSDLSIPDHKNNLNDNVDDNHSETSSVGDDPAAASMLMDAIQSAMPEKSSKIGQSRLKPRIPVPISKTKATAPTQHNICNDSVRVYQVEGTPLNFSTATSLSDLSIDDKPQVQIPVATVTGLKMPTVASRRLSSKSQTYSGCDSPHVYCVEGTPAVFSRNDSLSSLECDEEIDEKSKVNGEAEEKLKSERRKSVGEVSTTSSQGLDVEDQELLNECINSAMPTCNSMKSSKNKGRASGIPSVKSVKVKPKSNDAFANVPKIKRGNGMNIEGATAVVAPYRYIPPSKPSSLQSSNLEKTKKVRTKNAPASVSPAGQFNNVN</sequence>
<dbReference type="GO" id="GO:0007399">
    <property type="term" value="P:nervous system development"/>
    <property type="evidence" value="ECO:0007669"/>
    <property type="project" value="TreeGrafter"/>
</dbReference>
<dbReference type="InterPro" id="IPR011989">
    <property type="entry name" value="ARM-like"/>
</dbReference>